<gene>
    <name evidence="2" type="ORF">O6P43_028410</name>
</gene>
<feature type="chain" id="PRO_5042148189" evidence="1">
    <location>
        <begin position="23"/>
        <end position="102"/>
    </location>
</feature>
<protein>
    <submittedName>
        <fullName evidence="2">Maintenance of mitochondrial morphology protein like</fullName>
    </submittedName>
</protein>
<dbReference type="KEGG" id="qsa:O6P43_028410"/>
<keyword evidence="3" id="KW-1185">Reference proteome</keyword>
<reference evidence="2" key="1">
    <citation type="journal article" date="2023" name="Science">
        <title>Elucidation of the pathway for biosynthesis of saponin adjuvants from the soapbark tree.</title>
        <authorList>
            <person name="Reed J."/>
            <person name="Orme A."/>
            <person name="El-Demerdash A."/>
            <person name="Owen C."/>
            <person name="Martin L.B.B."/>
            <person name="Misra R.C."/>
            <person name="Kikuchi S."/>
            <person name="Rejzek M."/>
            <person name="Martin A.C."/>
            <person name="Harkess A."/>
            <person name="Leebens-Mack J."/>
            <person name="Louveau T."/>
            <person name="Stephenson M.J."/>
            <person name="Osbourn A."/>
        </authorList>
    </citation>
    <scope>NUCLEOTIDE SEQUENCE</scope>
    <source>
        <strain evidence="2">S10</strain>
    </source>
</reference>
<name>A0AAD7KY93_QUISA</name>
<evidence type="ECO:0000256" key="1">
    <source>
        <dbReference type="SAM" id="SignalP"/>
    </source>
</evidence>
<proteinExistence type="predicted"/>
<dbReference type="Proteomes" id="UP001163823">
    <property type="component" value="Chromosome 12"/>
</dbReference>
<dbReference type="PANTHER" id="PTHR36619:SF2">
    <property type="entry name" value="OS04G0208900 PROTEIN"/>
    <property type="match status" value="1"/>
</dbReference>
<comment type="caution">
    <text evidence="2">The sequence shown here is derived from an EMBL/GenBank/DDBJ whole genome shotgun (WGS) entry which is preliminary data.</text>
</comment>
<accession>A0AAD7KY93</accession>
<dbReference type="AlphaFoldDB" id="A0AAD7KY93"/>
<dbReference type="PANTHER" id="PTHR36619">
    <property type="entry name" value="OS04G0208900 PROTEIN"/>
    <property type="match status" value="1"/>
</dbReference>
<dbReference type="EMBL" id="JARAOO010000012">
    <property type="protein sequence ID" value="KAJ7947858.1"/>
    <property type="molecule type" value="Genomic_DNA"/>
</dbReference>
<evidence type="ECO:0000313" key="3">
    <source>
        <dbReference type="Proteomes" id="UP001163823"/>
    </source>
</evidence>
<evidence type="ECO:0000313" key="2">
    <source>
        <dbReference type="EMBL" id="KAJ7947858.1"/>
    </source>
</evidence>
<keyword evidence="1" id="KW-0732">Signal</keyword>
<feature type="signal peptide" evidence="1">
    <location>
        <begin position="1"/>
        <end position="22"/>
    </location>
</feature>
<organism evidence="2 3">
    <name type="scientific">Quillaja saponaria</name>
    <name type="common">Soap bark tree</name>
    <dbReference type="NCBI Taxonomy" id="32244"/>
    <lineage>
        <taxon>Eukaryota</taxon>
        <taxon>Viridiplantae</taxon>
        <taxon>Streptophyta</taxon>
        <taxon>Embryophyta</taxon>
        <taxon>Tracheophyta</taxon>
        <taxon>Spermatophyta</taxon>
        <taxon>Magnoliopsida</taxon>
        <taxon>eudicotyledons</taxon>
        <taxon>Gunneridae</taxon>
        <taxon>Pentapetalae</taxon>
        <taxon>rosids</taxon>
        <taxon>fabids</taxon>
        <taxon>Fabales</taxon>
        <taxon>Quillajaceae</taxon>
        <taxon>Quillaja</taxon>
    </lineage>
</organism>
<sequence>MSITIFSICLLLLLSPLDITMAGRVIPPSAPSTITRPLVSEQAETYVTIKPQLEHKQNVFQGREVKDCLPKGLRHSSAPSRFVNYHELGSGGCSSEMHSKKP</sequence>